<evidence type="ECO:0000313" key="4">
    <source>
        <dbReference type="Proteomes" id="UP000335415"/>
    </source>
</evidence>
<dbReference type="EMBL" id="VYKJ01000013">
    <property type="protein sequence ID" value="KAA8996664.1"/>
    <property type="molecule type" value="Genomic_DNA"/>
</dbReference>
<protein>
    <submittedName>
        <fullName evidence="3">PadR family transcriptional regulator</fullName>
    </submittedName>
</protein>
<proteinExistence type="predicted"/>
<dbReference type="PANTHER" id="PTHR43252">
    <property type="entry name" value="TRANSCRIPTIONAL REGULATOR YQJI"/>
    <property type="match status" value="1"/>
</dbReference>
<dbReference type="InterPro" id="IPR036388">
    <property type="entry name" value="WH-like_DNA-bd_sf"/>
</dbReference>
<dbReference type="Pfam" id="PF03551">
    <property type="entry name" value="PadR"/>
    <property type="match status" value="1"/>
</dbReference>
<gene>
    <name evidence="3" type="ORF">FJU30_20880</name>
</gene>
<organism evidence="3 4">
    <name type="scientific">Affinibrenneria salicis</name>
    <dbReference type="NCBI Taxonomy" id="2590031"/>
    <lineage>
        <taxon>Bacteria</taxon>
        <taxon>Pseudomonadati</taxon>
        <taxon>Pseudomonadota</taxon>
        <taxon>Gammaproteobacteria</taxon>
        <taxon>Enterobacterales</taxon>
        <taxon>Pectobacteriaceae</taxon>
        <taxon>Affinibrenneria</taxon>
    </lineage>
</organism>
<feature type="region of interest" description="Disordered" evidence="1">
    <location>
        <begin position="1"/>
        <end position="49"/>
    </location>
</feature>
<dbReference type="OrthoDB" id="9814826at2"/>
<feature type="domain" description="Transcription regulator PadR N-terminal" evidence="2">
    <location>
        <begin position="63"/>
        <end position="132"/>
    </location>
</feature>
<name>A0A5J5FTX5_9GAMM</name>
<comment type="caution">
    <text evidence="3">The sequence shown here is derived from an EMBL/GenBank/DDBJ whole genome shotgun (WGS) entry which is preliminary data.</text>
</comment>
<dbReference type="InterPro" id="IPR036390">
    <property type="entry name" value="WH_DNA-bd_sf"/>
</dbReference>
<dbReference type="InterPro" id="IPR005149">
    <property type="entry name" value="Tscrpt_reg_PadR_N"/>
</dbReference>
<reference evidence="3 4" key="1">
    <citation type="submission" date="2019-09" db="EMBL/GenBank/DDBJ databases">
        <authorList>
            <person name="Li Y."/>
        </authorList>
    </citation>
    <scope>NUCLEOTIDE SEQUENCE [LARGE SCALE GENOMIC DNA]</scope>
    <source>
        <strain evidence="3 4">L3-3HA</strain>
    </source>
</reference>
<keyword evidence="4" id="KW-1185">Reference proteome</keyword>
<dbReference type="AlphaFoldDB" id="A0A5J5FTX5"/>
<dbReference type="PANTHER" id="PTHR43252:SF7">
    <property type="entry name" value="TRANSCRIPTIONAL REGULATOR YQJI"/>
    <property type="match status" value="1"/>
</dbReference>
<dbReference type="RefSeq" id="WP_150436909.1">
    <property type="nucleotide sequence ID" value="NZ_VYKJ01000013.1"/>
</dbReference>
<dbReference type="Proteomes" id="UP000335415">
    <property type="component" value="Unassembled WGS sequence"/>
</dbReference>
<evidence type="ECO:0000256" key="1">
    <source>
        <dbReference type="SAM" id="MobiDB-lite"/>
    </source>
</evidence>
<evidence type="ECO:0000313" key="3">
    <source>
        <dbReference type="EMBL" id="KAA8996664.1"/>
    </source>
</evidence>
<sequence length="203" mass="23307">MDKHHHHGDRQGRREQHLDQDKQHETGRAHGEKRDGDRGRRAERHGVQRRQRFLAHGDLRLIILDLLSRSASHGYELIKAIESLTLGHYSPSPGVIYPTLDFLQEQEHIRVSDELNGRKILEISDSGRQFLADNAEPLHKILERIKARAVGAELRKNPEMKRAIDNIKSVLDLKMNHHKIDDDTLKKIIGIIDNAAQEIAQLP</sequence>
<accession>A0A5J5FTX5</accession>
<dbReference type="SUPFAM" id="SSF46785">
    <property type="entry name" value="Winged helix' DNA-binding domain"/>
    <property type="match status" value="1"/>
</dbReference>
<dbReference type="Gene3D" id="1.10.10.10">
    <property type="entry name" value="Winged helix-like DNA-binding domain superfamily/Winged helix DNA-binding domain"/>
    <property type="match status" value="1"/>
</dbReference>
<evidence type="ECO:0000259" key="2">
    <source>
        <dbReference type="Pfam" id="PF03551"/>
    </source>
</evidence>
<feature type="compositionally biased region" description="Basic and acidic residues" evidence="1">
    <location>
        <begin position="1"/>
        <end position="46"/>
    </location>
</feature>